<feature type="domain" description="SCP" evidence="4">
    <location>
        <begin position="34"/>
        <end position="166"/>
    </location>
</feature>
<dbReference type="Pfam" id="PF00188">
    <property type="entry name" value="CAP"/>
    <property type="match status" value="1"/>
</dbReference>
<dbReference type="SMART" id="SM00198">
    <property type="entry name" value="SCP"/>
    <property type="match status" value="1"/>
</dbReference>
<dbReference type="GO" id="GO:0098542">
    <property type="term" value="P:defense response to other organism"/>
    <property type="evidence" value="ECO:0007669"/>
    <property type="project" value="UniProtKB-ARBA"/>
</dbReference>
<dbReference type="FunFam" id="3.40.33.10:FF:000006">
    <property type="entry name" value="Putative pathogenesis-related protein 1"/>
    <property type="match status" value="1"/>
</dbReference>
<dbReference type="STRING" id="56857.A0A200Q5K4"/>
<dbReference type="CDD" id="cd05381">
    <property type="entry name" value="CAP_PR-1"/>
    <property type="match status" value="1"/>
</dbReference>
<dbReference type="EMBL" id="MVGT01003009">
    <property type="protein sequence ID" value="OVA05751.1"/>
    <property type="molecule type" value="Genomic_DNA"/>
</dbReference>
<evidence type="ECO:0000256" key="1">
    <source>
        <dbReference type="ARBA" id="ARBA00009923"/>
    </source>
</evidence>
<dbReference type="FunCoup" id="A0A200Q5K4">
    <property type="interactions" value="370"/>
</dbReference>
<dbReference type="OMA" id="GCAMALN"/>
<keyword evidence="2" id="KW-0732">Signal</keyword>
<dbReference type="OrthoDB" id="1606473at2759"/>
<dbReference type="PRINTS" id="PR00837">
    <property type="entry name" value="V5TPXLIKE"/>
</dbReference>
<dbReference type="InterPro" id="IPR001283">
    <property type="entry name" value="CRISP-related"/>
</dbReference>
<dbReference type="InterPro" id="IPR014044">
    <property type="entry name" value="CAP_dom"/>
</dbReference>
<protein>
    <submittedName>
        <fullName evidence="5">Allergen V5/Tpx-1-related</fullName>
    </submittedName>
</protein>
<evidence type="ECO:0000313" key="6">
    <source>
        <dbReference type="Proteomes" id="UP000195402"/>
    </source>
</evidence>
<dbReference type="AlphaFoldDB" id="A0A200Q5K4"/>
<name>A0A200Q5K4_MACCD</name>
<keyword evidence="6" id="KW-1185">Reference proteome</keyword>
<dbReference type="Gene3D" id="3.40.33.10">
    <property type="entry name" value="CAP"/>
    <property type="match status" value="1"/>
</dbReference>
<evidence type="ECO:0000256" key="3">
    <source>
        <dbReference type="ARBA" id="ARBA00023157"/>
    </source>
</evidence>
<dbReference type="SUPFAM" id="SSF55797">
    <property type="entry name" value="PR-1-like"/>
    <property type="match status" value="1"/>
</dbReference>
<accession>A0A200Q5K4</accession>
<comment type="caution">
    <text evidence="5">The sequence shown here is derived from an EMBL/GenBank/DDBJ whole genome shotgun (WGS) entry which is preliminary data.</text>
</comment>
<proteinExistence type="inferred from homology"/>
<sequence length="170" mass="18446">MASNKQLELGSVMISIVVASLTLALLMNVSRAQNAPQDFLVPHNAARANVSVGPMTWDTTLAAYALNYANQRAKDCKLIHSDGPYGENIAWGSSATFSAGQAVNLWVAEKHCYNYATNLCQGGECLHYTQVVWRDSVRLGCARVTCSGAGGTFVICSYDYPGNWEGERPY</sequence>
<comment type="similarity">
    <text evidence="1">Belongs to the CRISP family.</text>
</comment>
<evidence type="ECO:0000313" key="5">
    <source>
        <dbReference type="EMBL" id="OVA05751.1"/>
    </source>
</evidence>
<dbReference type="InterPro" id="IPR035940">
    <property type="entry name" value="CAP_sf"/>
</dbReference>
<evidence type="ECO:0000256" key="2">
    <source>
        <dbReference type="ARBA" id="ARBA00022729"/>
    </source>
</evidence>
<evidence type="ECO:0000259" key="4">
    <source>
        <dbReference type="SMART" id="SM00198"/>
    </source>
</evidence>
<organism evidence="5 6">
    <name type="scientific">Macleaya cordata</name>
    <name type="common">Five-seeded plume-poppy</name>
    <name type="synonym">Bocconia cordata</name>
    <dbReference type="NCBI Taxonomy" id="56857"/>
    <lineage>
        <taxon>Eukaryota</taxon>
        <taxon>Viridiplantae</taxon>
        <taxon>Streptophyta</taxon>
        <taxon>Embryophyta</taxon>
        <taxon>Tracheophyta</taxon>
        <taxon>Spermatophyta</taxon>
        <taxon>Magnoliopsida</taxon>
        <taxon>Ranunculales</taxon>
        <taxon>Papaveraceae</taxon>
        <taxon>Papaveroideae</taxon>
        <taxon>Macleaya</taxon>
    </lineage>
</organism>
<keyword evidence="3" id="KW-1015">Disulfide bond</keyword>
<dbReference type="Proteomes" id="UP000195402">
    <property type="component" value="Unassembled WGS sequence"/>
</dbReference>
<dbReference type="InParanoid" id="A0A200Q5K4"/>
<dbReference type="PANTHER" id="PTHR10334">
    <property type="entry name" value="CYSTEINE-RICH SECRETORY PROTEIN-RELATED"/>
    <property type="match status" value="1"/>
</dbReference>
<gene>
    <name evidence="5" type="ORF">BVC80_7713g5</name>
</gene>
<reference evidence="5 6" key="1">
    <citation type="journal article" date="2017" name="Mol. Plant">
        <title>The Genome of Medicinal Plant Macleaya cordata Provides New Insights into Benzylisoquinoline Alkaloids Metabolism.</title>
        <authorList>
            <person name="Liu X."/>
            <person name="Liu Y."/>
            <person name="Huang P."/>
            <person name="Ma Y."/>
            <person name="Qing Z."/>
            <person name="Tang Q."/>
            <person name="Cao H."/>
            <person name="Cheng P."/>
            <person name="Zheng Y."/>
            <person name="Yuan Z."/>
            <person name="Zhou Y."/>
            <person name="Liu J."/>
            <person name="Tang Z."/>
            <person name="Zhuo Y."/>
            <person name="Zhang Y."/>
            <person name="Yu L."/>
            <person name="Huang J."/>
            <person name="Yang P."/>
            <person name="Peng Q."/>
            <person name="Zhang J."/>
            <person name="Jiang W."/>
            <person name="Zhang Z."/>
            <person name="Lin K."/>
            <person name="Ro D.K."/>
            <person name="Chen X."/>
            <person name="Xiong X."/>
            <person name="Shang Y."/>
            <person name="Huang S."/>
            <person name="Zeng J."/>
        </authorList>
    </citation>
    <scope>NUCLEOTIDE SEQUENCE [LARGE SCALE GENOMIC DNA]</scope>
    <source>
        <strain evidence="6">cv. BLH2017</strain>
        <tissue evidence="5">Root</tissue>
    </source>
</reference>